<reference evidence="1 2" key="1">
    <citation type="journal article" date="2013" name="Genome Announc.">
        <title>Complete Genome Sequence of Carnobacterium gilichinskyi Strain WN1359T (DSM 27470T).</title>
        <authorList>
            <person name="Leonard M.T."/>
            <person name="Panayotova N."/>
            <person name="Farmerie W.G."/>
            <person name="Triplett E.W."/>
            <person name="Nicholson W.L."/>
        </authorList>
    </citation>
    <scope>NUCLEOTIDE SEQUENCE [LARGE SCALE GENOMIC DNA]</scope>
    <source>
        <strain evidence="1 2">WN1359</strain>
    </source>
</reference>
<evidence type="ECO:0000313" key="2">
    <source>
        <dbReference type="Proteomes" id="UP000017469"/>
    </source>
</evidence>
<proteinExistence type="predicted"/>
<dbReference type="STRING" id="1266845.Q783_03690"/>
<dbReference type="AlphaFoldDB" id="U5SBW5"/>
<dbReference type="EMBL" id="CP006812">
    <property type="protein sequence ID" value="AGY82779.1"/>
    <property type="molecule type" value="Genomic_DNA"/>
</dbReference>
<sequence>MLQLMQWEGSQNIIRLIVKWKMSEDKHLLAIDLIEKKA</sequence>
<accession>U5SBW5</accession>
<gene>
    <name evidence="1" type="ORF">Q783_03690</name>
</gene>
<dbReference type="Proteomes" id="UP000017469">
    <property type="component" value="Chromosome"/>
</dbReference>
<evidence type="ECO:0000313" key="1">
    <source>
        <dbReference type="EMBL" id="AGY82779.1"/>
    </source>
</evidence>
<protein>
    <submittedName>
        <fullName evidence="1">Uncharacterized protein</fullName>
    </submittedName>
</protein>
<organism evidence="1 2">
    <name type="scientific">Carnobacterium inhibens subsp. gilichinskyi</name>
    <dbReference type="NCBI Taxonomy" id="1266845"/>
    <lineage>
        <taxon>Bacteria</taxon>
        <taxon>Bacillati</taxon>
        <taxon>Bacillota</taxon>
        <taxon>Bacilli</taxon>
        <taxon>Lactobacillales</taxon>
        <taxon>Carnobacteriaceae</taxon>
        <taxon>Carnobacterium</taxon>
    </lineage>
</organism>
<dbReference type="KEGG" id="caw:Q783_03690"/>
<dbReference type="HOGENOM" id="CLU_3326162_0_0_9"/>
<name>U5SBW5_9LACT</name>